<dbReference type="PANTHER" id="PTHR14359:SF6">
    <property type="entry name" value="PHOSPHOPANTOTHENOYLCYSTEINE DECARBOXYLASE"/>
    <property type="match status" value="1"/>
</dbReference>
<comment type="similarity">
    <text evidence="2">Belongs to the HFCD (homooligomeric flavin containing Cys decarboxylase) superfamily.</text>
</comment>
<evidence type="ECO:0000256" key="2">
    <source>
        <dbReference type="ARBA" id="ARBA00038350"/>
    </source>
</evidence>
<dbReference type="GO" id="GO:0015937">
    <property type="term" value="P:coenzyme A biosynthetic process"/>
    <property type="evidence" value="ECO:0007669"/>
    <property type="project" value="UniProtKB-KW"/>
</dbReference>
<reference evidence="4" key="1">
    <citation type="submission" date="2013-12" db="EMBL/GenBank/DDBJ databases">
        <authorList>
            <person name="Omoto C.K."/>
            <person name="Sibley D."/>
            <person name="Venepally P."/>
            <person name="Hadjithomas M."/>
            <person name="Karamycheva S."/>
            <person name="Brunk B."/>
            <person name="Roos D."/>
            <person name="Caler E."/>
            <person name="Lorenzi H."/>
        </authorList>
    </citation>
    <scope>NUCLEOTIDE SEQUENCE</scope>
</reference>
<accession>A0A023BBY6</accession>
<dbReference type="GeneID" id="22910952"/>
<proteinExistence type="inferred from homology"/>
<dbReference type="eggNOG" id="KOG0672">
    <property type="taxonomic scope" value="Eukaryota"/>
</dbReference>
<dbReference type="EMBL" id="AFNH02000137">
    <property type="protein sequence ID" value="EZG81488.1"/>
    <property type="molecule type" value="Genomic_DNA"/>
</dbReference>
<dbReference type="InterPro" id="IPR003382">
    <property type="entry name" value="Flavoprotein"/>
</dbReference>
<dbReference type="OMA" id="KGLACGD"/>
<dbReference type="Proteomes" id="UP000019763">
    <property type="component" value="Unassembled WGS sequence"/>
</dbReference>
<evidence type="ECO:0000256" key="1">
    <source>
        <dbReference type="ARBA" id="ARBA00022993"/>
    </source>
</evidence>
<dbReference type="AlphaFoldDB" id="A0A023BBY6"/>
<evidence type="ECO:0000259" key="3">
    <source>
        <dbReference type="Pfam" id="PF02441"/>
    </source>
</evidence>
<dbReference type="GO" id="GO:0010181">
    <property type="term" value="F:FMN binding"/>
    <property type="evidence" value="ECO:0007669"/>
    <property type="project" value="TreeGrafter"/>
</dbReference>
<evidence type="ECO:0000313" key="5">
    <source>
        <dbReference type="Proteomes" id="UP000019763"/>
    </source>
</evidence>
<keyword evidence="5" id="KW-1185">Reference proteome</keyword>
<dbReference type="InterPro" id="IPR036551">
    <property type="entry name" value="Flavin_trans-like"/>
</dbReference>
<comment type="caution">
    <text evidence="4">The sequence shown here is derived from an EMBL/GenBank/DDBJ whole genome shotgun (WGS) entry which is preliminary data.</text>
</comment>
<dbReference type="Gene3D" id="3.40.50.1950">
    <property type="entry name" value="Flavin prenyltransferase-like"/>
    <property type="match status" value="1"/>
</dbReference>
<sequence>MNKLLVITTGSVATTKVPQVVQKLCADYEIHLVLTEAAKRFISGKEAPFACQLAGEANIYEDELEQRWQRKGDVVWHIHLTTIADALVVIPASADFLAKIRHGLANDLASCCARAWDFSKPCMVFPSMNTKMWEHPVTKEHLDVLHTWGFQVVPPISKMLACGVFGIGALPEIHDCITRIHAFTALL</sequence>
<dbReference type="SUPFAM" id="SSF52507">
    <property type="entry name" value="Homo-oligomeric flavin-containing Cys decarboxylases, HFCD"/>
    <property type="match status" value="1"/>
</dbReference>
<dbReference type="OrthoDB" id="1532798at2759"/>
<dbReference type="VEuPathDB" id="CryptoDB:GNI_018880"/>
<dbReference type="EC" id="4.1.1.36" evidence="4"/>
<dbReference type="Pfam" id="PF02441">
    <property type="entry name" value="Flavoprotein"/>
    <property type="match status" value="1"/>
</dbReference>
<dbReference type="PANTHER" id="PTHR14359">
    <property type="entry name" value="HOMO-OLIGOMERIC FLAVIN CONTAINING CYS DECARBOXYLASE FAMILY"/>
    <property type="match status" value="1"/>
</dbReference>
<organism evidence="4 5">
    <name type="scientific">Gregarina niphandrodes</name>
    <name type="common">Septate eugregarine</name>
    <dbReference type="NCBI Taxonomy" id="110365"/>
    <lineage>
        <taxon>Eukaryota</taxon>
        <taxon>Sar</taxon>
        <taxon>Alveolata</taxon>
        <taxon>Apicomplexa</taxon>
        <taxon>Conoidasida</taxon>
        <taxon>Gregarinasina</taxon>
        <taxon>Eugregarinorida</taxon>
        <taxon>Gregarinidae</taxon>
        <taxon>Gregarina</taxon>
    </lineage>
</organism>
<dbReference type="GO" id="GO:0004633">
    <property type="term" value="F:phosphopantothenoylcysteine decarboxylase activity"/>
    <property type="evidence" value="ECO:0007669"/>
    <property type="project" value="UniProtKB-EC"/>
</dbReference>
<name>A0A023BBY6_GRENI</name>
<dbReference type="RefSeq" id="XP_011134225.1">
    <property type="nucleotide sequence ID" value="XM_011135923.1"/>
</dbReference>
<keyword evidence="4" id="KW-0456">Lyase</keyword>
<evidence type="ECO:0000313" key="4">
    <source>
        <dbReference type="EMBL" id="EZG81488.1"/>
    </source>
</evidence>
<protein>
    <submittedName>
        <fullName evidence="4">Phosphopantothenoylcysteine decarboxylase</fullName>
        <ecNumber evidence="4">4.1.1.36</ecNumber>
    </submittedName>
</protein>
<feature type="domain" description="Flavoprotein" evidence="3">
    <location>
        <begin position="3"/>
        <end position="180"/>
    </location>
</feature>
<keyword evidence="1" id="KW-0173">Coenzyme A biosynthesis</keyword>
<gene>
    <name evidence="4" type="ORF">GNI_018880</name>
</gene>
<dbReference type="GO" id="GO:0071513">
    <property type="term" value="C:phosphopantothenoylcysteine decarboxylase complex"/>
    <property type="evidence" value="ECO:0007669"/>
    <property type="project" value="TreeGrafter"/>
</dbReference>